<name>A0A2V3UGI7_9HYPH</name>
<dbReference type="InterPro" id="IPR036318">
    <property type="entry name" value="FAD-bd_PCMH-like_sf"/>
</dbReference>
<evidence type="ECO:0000256" key="3">
    <source>
        <dbReference type="ARBA" id="ARBA00023002"/>
    </source>
</evidence>
<dbReference type="PROSITE" id="PS51387">
    <property type="entry name" value="FAD_PCMH"/>
    <property type="match status" value="1"/>
</dbReference>
<proteinExistence type="predicted"/>
<dbReference type="Pfam" id="PF00941">
    <property type="entry name" value="FAD_binding_5"/>
    <property type="match status" value="1"/>
</dbReference>
<dbReference type="Gene3D" id="3.30.43.10">
    <property type="entry name" value="Uridine Diphospho-n-acetylenolpyruvylglucosamine Reductase, domain 2"/>
    <property type="match status" value="1"/>
</dbReference>
<dbReference type="AlphaFoldDB" id="A0A2V3UGI7"/>
<sequence>MKPASFDYIRPGSRAEILAALAAHGDDGKILAGGQSLVAAMNFRLARPEVLIDINGTKDLDYLQPSGDSLAIGALTRHAAFHKPVVDGPLGPLLAKVVRNIAHYPIRQRGTFTGSLAHADPASEWCLVATTLDAEMLIVNAEGERRCRAGDFFKGTFTTAVGAQDLLAEVRLPLLDDGWRSGFYEFSRRAGDFALAMSLAALKLENGRITEARLGVGGVADRAIRLHALENELAGKAPSRELFEDVAASAKAAIKPSEDIHASADYRRDLIRTVVLRALTEAAA</sequence>
<keyword evidence="6" id="KW-1185">Reference proteome</keyword>
<evidence type="ECO:0000313" key="5">
    <source>
        <dbReference type="EMBL" id="PXW63325.1"/>
    </source>
</evidence>
<dbReference type="SUPFAM" id="SSF55447">
    <property type="entry name" value="CO dehydrogenase flavoprotein C-terminal domain-like"/>
    <property type="match status" value="1"/>
</dbReference>
<evidence type="ECO:0000313" key="6">
    <source>
        <dbReference type="Proteomes" id="UP000248021"/>
    </source>
</evidence>
<feature type="domain" description="FAD-binding PCMH-type" evidence="4">
    <location>
        <begin position="1"/>
        <end position="177"/>
    </location>
</feature>
<dbReference type="InterPro" id="IPR051312">
    <property type="entry name" value="Diverse_Substr_Oxidored"/>
</dbReference>
<dbReference type="InterPro" id="IPR005107">
    <property type="entry name" value="CO_DH_flav_C"/>
</dbReference>
<dbReference type="InterPro" id="IPR036683">
    <property type="entry name" value="CO_DH_flav_C_dom_sf"/>
</dbReference>
<evidence type="ECO:0000256" key="2">
    <source>
        <dbReference type="ARBA" id="ARBA00022827"/>
    </source>
</evidence>
<dbReference type="SUPFAM" id="SSF56176">
    <property type="entry name" value="FAD-binding/transporter-associated domain-like"/>
    <property type="match status" value="1"/>
</dbReference>
<dbReference type="InterPro" id="IPR002346">
    <property type="entry name" value="Mopterin_DH_FAD-bd"/>
</dbReference>
<gene>
    <name evidence="5" type="ORF">C7450_102240</name>
</gene>
<dbReference type="EMBL" id="QJJK01000002">
    <property type="protein sequence ID" value="PXW63325.1"/>
    <property type="molecule type" value="Genomic_DNA"/>
</dbReference>
<dbReference type="InterPro" id="IPR016167">
    <property type="entry name" value="FAD-bd_PCMH_sub1"/>
</dbReference>
<accession>A0A2V3UGI7</accession>
<dbReference type="GO" id="GO:0016491">
    <property type="term" value="F:oxidoreductase activity"/>
    <property type="evidence" value="ECO:0007669"/>
    <property type="project" value="UniProtKB-KW"/>
</dbReference>
<dbReference type="Pfam" id="PF03450">
    <property type="entry name" value="CO_deh_flav_C"/>
    <property type="match status" value="1"/>
</dbReference>
<evidence type="ECO:0000259" key="4">
    <source>
        <dbReference type="PROSITE" id="PS51387"/>
    </source>
</evidence>
<dbReference type="OrthoDB" id="9793944at2"/>
<comment type="caution">
    <text evidence="5">The sequence shown here is derived from an EMBL/GenBank/DDBJ whole genome shotgun (WGS) entry which is preliminary data.</text>
</comment>
<dbReference type="RefSeq" id="WP_110373473.1">
    <property type="nucleotide sequence ID" value="NZ_JAHBRY010000002.1"/>
</dbReference>
<keyword evidence="1" id="KW-0285">Flavoprotein</keyword>
<dbReference type="InterPro" id="IPR016166">
    <property type="entry name" value="FAD-bd_PCMH"/>
</dbReference>
<dbReference type="GO" id="GO:0071949">
    <property type="term" value="F:FAD binding"/>
    <property type="evidence" value="ECO:0007669"/>
    <property type="project" value="InterPro"/>
</dbReference>
<dbReference type="PANTHER" id="PTHR42659:SF2">
    <property type="entry name" value="XANTHINE DEHYDROGENASE SUBUNIT C-RELATED"/>
    <property type="match status" value="1"/>
</dbReference>
<evidence type="ECO:0000256" key="1">
    <source>
        <dbReference type="ARBA" id="ARBA00022630"/>
    </source>
</evidence>
<dbReference type="PANTHER" id="PTHR42659">
    <property type="entry name" value="XANTHINE DEHYDROGENASE SUBUNIT C-RELATED"/>
    <property type="match status" value="1"/>
</dbReference>
<dbReference type="SMART" id="SM01092">
    <property type="entry name" value="CO_deh_flav_C"/>
    <property type="match status" value="1"/>
</dbReference>
<keyword evidence="2" id="KW-0274">FAD</keyword>
<organism evidence="5 6">
    <name type="scientific">Chelatococcus asaccharovorans</name>
    <dbReference type="NCBI Taxonomy" id="28210"/>
    <lineage>
        <taxon>Bacteria</taxon>
        <taxon>Pseudomonadati</taxon>
        <taxon>Pseudomonadota</taxon>
        <taxon>Alphaproteobacteria</taxon>
        <taxon>Hyphomicrobiales</taxon>
        <taxon>Chelatococcaceae</taxon>
        <taxon>Chelatococcus</taxon>
    </lineage>
</organism>
<dbReference type="Gene3D" id="3.30.390.50">
    <property type="entry name" value="CO dehydrogenase flavoprotein, C-terminal domain"/>
    <property type="match status" value="1"/>
</dbReference>
<dbReference type="Proteomes" id="UP000248021">
    <property type="component" value="Unassembled WGS sequence"/>
</dbReference>
<protein>
    <submittedName>
        <fullName evidence="5">Carbon-monoxide dehydrogenase medium subunit</fullName>
    </submittedName>
</protein>
<reference evidence="5 6" key="1">
    <citation type="submission" date="2018-05" db="EMBL/GenBank/DDBJ databases">
        <title>Genomic Encyclopedia of Type Strains, Phase IV (KMG-IV): sequencing the most valuable type-strain genomes for metagenomic binning, comparative biology and taxonomic classification.</title>
        <authorList>
            <person name="Goeker M."/>
        </authorList>
    </citation>
    <scope>NUCLEOTIDE SEQUENCE [LARGE SCALE GENOMIC DNA]</scope>
    <source>
        <strain evidence="5 6">DSM 6462</strain>
    </source>
</reference>
<keyword evidence="3" id="KW-0560">Oxidoreductase</keyword>
<dbReference type="InterPro" id="IPR016169">
    <property type="entry name" value="FAD-bd_PCMH_sub2"/>
</dbReference>
<dbReference type="Gene3D" id="3.30.465.10">
    <property type="match status" value="1"/>
</dbReference>